<sequence>MLSILNALPAQAGSQRSRLPGWLAHRFGPWLLLLALFGLFSLGIRLALLLKTGAQAEPTPLHLLQIFLLGSYFDLAAASYLFLPLALWLFALPDRLYRWPPLRWLWLAGFALWLFLLLFSAAAEWTFWEEFGSRFNFIAVDYLLYTHEVIGNIRESYPVGAILAGLATAALLISLALRHAWWASLQAPSHYRGRAPWLLVLCALPLLSFYTVDARQKALSDNRYVNALSGNGVYEFFAAAYNNELDYPSFYRTLPLDQAFARLRRQLPTPHSPLASTNPHDLTRLVAYPEPEQHLNVVLISVESLSADFMARFGNTQGLTPNLDSLARQGLLFTRLYANGTRTVRGLESLALSVPPTPGQSIVKRPQHAGLFSLGQVFASKGYAARYLYGGYGYFDNMNAFFSANGYQVVDRSAIPAVRIHHENIWGVADEDLFSQALDEADAAYQAGKPSFMHIMTTSNHRPFTYPDGRIDIPSHSGRAGGVKYSDWAIGDFIARARQKPWFDDTVFLIVADHCASSAGKSDLPLNRYHIPALIYSPKHVAPAEFDRLASQMDLAPTLLGLLRFRYTSRFLGYDLFDLQPGRERAFIGTYQDLGFLRGERLVKLDARHGAQLLKPNEQDGSAQPAPPDPELLADAISWYQATAWAYGHGGLRWQGG</sequence>
<dbReference type="InterPro" id="IPR000917">
    <property type="entry name" value="Sulfatase_N"/>
</dbReference>
<accession>A0A1K2HLQ6</accession>
<dbReference type="RefSeq" id="WP_072429065.1">
    <property type="nucleotide sequence ID" value="NZ_FPKR01000010.1"/>
</dbReference>
<protein>
    <submittedName>
        <fullName evidence="8">Phosphoglycerol transferase MdoB</fullName>
    </submittedName>
</protein>
<dbReference type="Gene3D" id="3.30.1120.80">
    <property type="match status" value="1"/>
</dbReference>
<organism evidence="8 9">
    <name type="scientific">Chitinimonas taiwanensis DSM 18899</name>
    <dbReference type="NCBI Taxonomy" id="1121279"/>
    <lineage>
        <taxon>Bacteria</taxon>
        <taxon>Pseudomonadati</taxon>
        <taxon>Pseudomonadota</taxon>
        <taxon>Betaproteobacteria</taxon>
        <taxon>Neisseriales</taxon>
        <taxon>Chitinibacteraceae</taxon>
        <taxon>Chitinimonas</taxon>
    </lineage>
</organism>
<feature type="transmembrane region" description="Helical" evidence="6">
    <location>
        <begin position="195"/>
        <end position="212"/>
    </location>
</feature>
<evidence type="ECO:0000256" key="5">
    <source>
        <dbReference type="ARBA" id="ARBA00023136"/>
    </source>
</evidence>
<dbReference type="InterPro" id="IPR017850">
    <property type="entry name" value="Alkaline_phosphatase_core_sf"/>
</dbReference>
<feature type="domain" description="Sulfatase N-terminal" evidence="7">
    <location>
        <begin position="296"/>
        <end position="563"/>
    </location>
</feature>
<evidence type="ECO:0000256" key="4">
    <source>
        <dbReference type="ARBA" id="ARBA00022989"/>
    </source>
</evidence>
<name>A0A1K2HLQ6_9NEIS</name>
<dbReference type="GO" id="GO:0016740">
    <property type="term" value="F:transferase activity"/>
    <property type="evidence" value="ECO:0007669"/>
    <property type="project" value="UniProtKB-KW"/>
</dbReference>
<dbReference type="STRING" id="1121279.SAMN02745887_02556"/>
<keyword evidence="3 6" id="KW-0812">Transmembrane</keyword>
<dbReference type="OrthoDB" id="9766107at2"/>
<gene>
    <name evidence="8" type="ORF">SAMN02745887_02556</name>
</gene>
<comment type="subcellular location">
    <subcellularLocation>
        <location evidence="1">Cell membrane</location>
        <topology evidence="1">Multi-pass membrane protein</topology>
    </subcellularLocation>
</comment>
<dbReference type="AlphaFoldDB" id="A0A1K2HLQ6"/>
<dbReference type="Pfam" id="PF00884">
    <property type="entry name" value="Sulfatase"/>
    <property type="match status" value="1"/>
</dbReference>
<dbReference type="PANTHER" id="PTHR47371">
    <property type="entry name" value="LIPOTEICHOIC ACID SYNTHASE"/>
    <property type="match status" value="1"/>
</dbReference>
<dbReference type="InterPro" id="IPR050448">
    <property type="entry name" value="OpgB/LTA_synthase_biosynth"/>
</dbReference>
<feature type="transmembrane region" description="Helical" evidence="6">
    <location>
        <begin position="104"/>
        <end position="128"/>
    </location>
</feature>
<keyword evidence="5 6" id="KW-0472">Membrane</keyword>
<evidence type="ECO:0000256" key="3">
    <source>
        <dbReference type="ARBA" id="ARBA00022692"/>
    </source>
</evidence>
<reference evidence="8 9" key="1">
    <citation type="submission" date="2016-11" db="EMBL/GenBank/DDBJ databases">
        <authorList>
            <person name="Jaros S."/>
            <person name="Januszkiewicz K."/>
            <person name="Wedrychowicz H."/>
        </authorList>
    </citation>
    <scope>NUCLEOTIDE SEQUENCE [LARGE SCALE GENOMIC DNA]</scope>
    <source>
        <strain evidence="8 9">DSM 18899</strain>
    </source>
</reference>
<evidence type="ECO:0000259" key="7">
    <source>
        <dbReference type="Pfam" id="PF00884"/>
    </source>
</evidence>
<evidence type="ECO:0000256" key="6">
    <source>
        <dbReference type="SAM" id="Phobius"/>
    </source>
</evidence>
<keyword evidence="9" id="KW-1185">Reference proteome</keyword>
<dbReference type="Proteomes" id="UP000186513">
    <property type="component" value="Unassembled WGS sequence"/>
</dbReference>
<proteinExistence type="predicted"/>
<evidence type="ECO:0000256" key="2">
    <source>
        <dbReference type="ARBA" id="ARBA00022475"/>
    </source>
</evidence>
<keyword evidence="4 6" id="KW-1133">Transmembrane helix</keyword>
<feature type="transmembrane region" description="Helical" evidence="6">
    <location>
        <begin position="161"/>
        <end position="183"/>
    </location>
</feature>
<dbReference type="SUPFAM" id="SSF53649">
    <property type="entry name" value="Alkaline phosphatase-like"/>
    <property type="match status" value="1"/>
</dbReference>
<dbReference type="PANTHER" id="PTHR47371:SF3">
    <property type="entry name" value="PHOSPHOGLYCEROL TRANSFERASE I"/>
    <property type="match status" value="1"/>
</dbReference>
<feature type="transmembrane region" description="Helical" evidence="6">
    <location>
        <begin position="27"/>
        <end position="50"/>
    </location>
</feature>
<evidence type="ECO:0000313" key="8">
    <source>
        <dbReference type="EMBL" id="SFZ77732.1"/>
    </source>
</evidence>
<evidence type="ECO:0000256" key="1">
    <source>
        <dbReference type="ARBA" id="ARBA00004651"/>
    </source>
</evidence>
<evidence type="ECO:0000313" key="9">
    <source>
        <dbReference type="Proteomes" id="UP000186513"/>
    </source>
</evidence>
<feature type="transmembrane region" description="Helical" evidence="6">
    <location>
        <begin position="70"/>
        <end position="92"/>
    </location>
</feature>
<dbReference type="CDD" id="cd16015">
    <property type="entry name" value="LTA_synthase"/>
    <property type="match status" value="1"/>
</dbReference>
<dbReference type="Gene3D" id="3.40.720.10">
    <property type="entry name" value="Alkaline Phosphatase, subunit A"/>
    <property type="match status" value="1"/>
</dbReference>
<dbReference type="GO" id="GO:0005886">
    <property type="term" value="C:plasma membrane"/>
    <property type="evidence" value="ECO:0007669"/>
    <property type="project" value="UniProtKB-SubCell"/>
</dbReference>
<keyword evidence="8" id="KW-0808">Transferase</keyword>
<dbReference type="EMBL" id="FPKR01000010">
    <property type="protein sequence ID" value="SFZ77732.1"/>
    <property type="molecule type" value="Genomic_DNA"/>
</dbReference>
<keyword evidence="2" id="KW-1003">Cell membrane</keyword>